<accession>A0A0F9VPB7</accession>
<protein>
    <submittedName>
        <fullName evidence="1">Uncharacterized protein</fullName>
    </submittedName>
</protein>
<comment type="caution">
    <text evidence="1">The sequence shown here is derived from an EMBL/GenBank/DDBJ whole genome shotgun (WGS) entry which is preliminary data.</text>
</comment>
<reference evidence="1" key="1">
    <citation type="journal article" date="2015" name="Nature">
        <title>Complex archaea that bridge the gap between prokaryotes and eukaryotes.</title>
        <authorList>
            <person name="Spang A."/>
            <person name="Saw J.H."/>
            <person name="Jorgensen S.L."/>
            <person name="Zaremba-Niedzwiedzka K."/>
            <person name="Martijn J."/>
            <person name="Lind A.E."/>
            <person name="van Eijk R."/>
            <person name="Schleper C."/>
            <person name="Guy L."/>
            <person name="Ettema T.J."/>
        </authorList>
    </citation>
    <scope>NUCLEOTIDE SEQUENCE</scope>
</reference>
<dbReference type="EMBL" id="LAZR01000312">
    <property type="protein sequence ID" value="KKN75296.1"/>
    <property type="molecule type" value="Genomic_DNA"/>
</dbReference>
<evidence type="ECO:0000313" key="1">
    <source>
        <dbReference type="EMBL" id="KKN75296.1"/>
    </source>
</evidence>
<name>A0A0F9VPB7_9ZZZZ</name>
<proteinExistence type="predicted"/>
<sequence>MIVLLFMTDEYPEFYRAGGDIICDDCGKKYYDHPMSEDYLDYDGYKWLWVICSGELVKL</sequence>
<dbReference type="AlphaFoldDB" id="A0A0F9VPB7"/>
<organism evidence="1">
    <name type="scientific">marine sediment metagenome</name>
    <dbReference type="NCBI Taxonomy" id="412755"/>
    <lineage>
        <taxon>unclassified sequences</taxon>
        <taxon>metagenomes</taxon>
        <taxon>ecological metagenomes</taxon>
    </lineage>
</organism>
<gene>
    <name evidence="1" type="ORF">LCGC14_0381480</name>
</gene>